<dbReference type="EMBL" id="RJVO01000006">
    <property type="protein sequence ID" value="ROH88662.1"/>
    <property type="molecule type" value="Genomic_DNA"/>
</dbReference>
<gene>
    <name evidence="1" type="ORF">ED208_12650</name>
</gene>
<dbReference type="AlphaFoldDB" id="A0A3N0V7T1"/>
<proteinExistence type="predicted"/>
<evidence type="ECO:0008006" key="3">
    <source>
        <dbReference type="Google" id="ProtNLM"/>
    </source>
</evidence>
<accession>A0A3N0V7T1</accession>
<name>A0A3N0V7T1_9GAMM</name>
<reference evidence="1 2" key="1">
    <citation type="submission" date="2018-10" db="EMBL/GenBank/DDBJ databases">
        <authorList>
            <person name="Chen W.-M."/>
        </authorList>
    </citation>
    <scope>NUCLEOTIDE SEQUENCE [LARGE SCALE GENOMIC DNA]</scope>
    <source>
        <strain evidence="1 2">THS-13</strain>
    </source>
</reference>
<keyword evidence="2" id="KW-1185">Reference proteome</keyword>
<dbReference type="Proteomes" id="UP000282106">
    <property type="component" value="Unassembled WGS sequence"/>
</dbReference>
<evidence type="ECO:0000313" key="2">
    <source>
        <dbReference type="Proteomes" id="UP000282106"/>
    </source>
</evidence>
<protein>
    <recommendedName>
        <fullName evidence="3">DUF1834 family protein</fullName>
    </recommendedName>
</protein>
<evidence type="ECO:0000313" key="1">
    <source>
        <dbReference type="EMBL" id="ROH88662.1"/>
    </source>
</evidence>
<sequence>MDLPSYRAGLVTAIKAIVPDKVAVQAHPGRFDLAQLKTYALKAPCVLVALLNLPLAGGAMVSGPIEAAAYLLTKNVRGASHDEANLRLSDGLLQVMALQGLNGVACGGIRWGNLYNGALGDEGVSLSAIAFRQSLSLDMPEQGDLGDFTTLFALFDVANDGKPEAESTISIEGPSA</sequence>
<dbReference type="RefSeq" id="WP_123212284.1">
    <property type="nucleotide sequence ID" value="NZ_RJVO01000006.1"/>
</dbReference>
<dbReference type="InParanoid" id="A0A3N0V7T1"/>
<comment type="caution">
    <text evidence="1">The sequence shown here is derived from an EMBL/GenBank/DDBJ whole genome shotgun (WGS) entry which is preliminary data.</text>
</comment>
<organism evidence="1 2">
    <name type="scientific">Stagnimonas aquatica</name>
    <dbReference type="NCBI Taxonomy" id="2689987"/>
    <lineage>
        <taxon>Bacteria</taxon>
        <taxon>Pseudomonadati</taxon>
        <taxon>Pseudomonadota</taxon>
        <taxon>Gammaproteobacteria</taxon>
        <taxon>Nevskiales</taxon>
        <taxon>Nevskiaceae</taxon>
        <taxon>Stagnimonas</taxon>
    </lineage>
</organism>